<dbReference type="SUPFAM" id="SSF81383">
    <property type="entry name" value="F-box domain"/>
    <property type="match status" value="1"/>
</dbReference>
<sequence>MANTFPTAPPGTCLIQKMPPEILLRISHYLSTADLGCLRLTSWSIERSLYTAFVNEFFTRKQFMITQESLQALIDVSKSRLGQHLRFVEIGLDRFPEVQDMLLDDEKDERFRKGYANTFTLWNTGHHRDMMAEAFRNLENLQDVVIRDFNSRRPSREGPFAKWRSYGYTTFFNETGVKLEHGGSSAWSAGFPYHYCSQAFAAVIYALGAAQARPRGIEIKSRSQNFLRDFAFNIPDFLQPSVVPILEGLEKLHLCIDPTWRFVFGEYHARGPLQGDLFLYEFLCHATNVKNLRINMHLAARIALPNLLAWIGGDFDSQASTDRTRQGDLVFSMPRLEKLSLGNISVDGPLLLKVVRKFAPSLKSLELWDADIVHRLPPDTPSTPAPRENLWDSFLEKLTEVPGLDLKHFKAGRLRQCWDEDKPPAQVSFKGYGAVCEYDGLNWKHFIGEIRPLLDGRWPEEHQHNNGEGEGTDDEDTDDEDIDDEEDASMLNIEDDAAGDDEQIQNSPS</sequence>
<keyword evidence="4" id="KW-1185">Reference proteome</keyword>
<gene>
    <name evidence="3" type="primary">g5723</name>
    <name evidence="3" type="ORF">EsDP_00005723</name>
</gene>
<feature type="domain" description="F-box" evidence="2">
    <location>
        <begin position="15"/>
        <end position="45"/>
    </location>
</feature>
<evidence type="ECO:0000259" key="2">
    <source>
        <dbReference type="Pfam" id="PF00646"/>
    </source>
</evidence>
<dbReference type="InterPro" id="IPR001810">
    <property type="entry name" value="F-box_dom"/>
</dbReference>
<dbReference type="EMBL" id="BAAFGZ010000283">
    <property type="protein sequence ID" value="GAB0137459.1"/>
    <property type="molecule type" value="Genomic_DNA"/>
</dbReference>
<dbReference type="InterPro" id="IPR036047">
    <property type="entry name" value="F-box-like_dom_sf"/>
</dbReference>
<reference evidence="4" key="1">
    <citation type="submission" date="2024-06" db="EMBL/GenBank/DDBJ databases">
        <title>Draft Genome Sequences of Epichloe bromicola Strains Isolated from Elymus ciliaris.</title>
        <authorList>
            <consortium name="Epichloe bromicola genome sequencing consortium"/>
            <person name="Miura A."/>
            <person name="Imano S."/>
            <person name="Ashida A."/>
            <person name="Sato I."/>
            <person name="Chiba S."/>
            <person name="Tanaka A."/>
            <person name="Camagna M."/>
            <person name="Takemoto D."/>
        </authorList>
    </citation>
    <scope>NUCLEOTIDE SEQUENCE [LARGE SCALE GENOMIC DNA]</scope>
    <source>
        <strain evidence="4">DP</strain>
    </source>
</reference>
<accession>A0ABQ0CVI2</accession>
<protein>
    <recommendedName>
        <fullName evidence="2">F-box domain-containing protein</fullName>
    </recommendedName>
</protein>
<organism evidence="3 4">
    <name type="scientific">Epichloe bromicola</name>
    <dbReference type="NCBI Taxonomy" id="79588"/>
    <lineage>
        <taxon>Eukaryota</taxon>
        <taxon>Fungi</taxon>
        <taxon>Dikarya</taxon>
        <taxon>Ascomycota</taxon>
        <taxon>Pezizomycotina</taxon>
        <taxon>Sordariomycetes</taxon>
        <taxon>Hypocreomycetidae</taxon>
        <taxon>Hypocreales</taxon>
        <taxon>Clavicipitaceae</taxon>
        <taxon>Epichloe</taxon>
    </lineage>
</organism>
<dbReference type="Pfam" id="PF00646">
    <property type="entry name" value="F-box"/>
    <property type="match status" value="1"/>
</dbReference>
<proteinExistence type="predicted"/>
<dbReference type="CDD" id="cd09917">
    <property type="entry name" value="F-box_SF"/>
    <property type="match status" value="1"/>
</dbReference>
<feature type="region of interest" description="Disordered" evidence="1">
    <location>
        <begin position="458"/>
        <end position="509"/>
    </location>
</feature>
<evidence type="ECO:0000313" key="4">
    <source>
        <dbReference type="Proteomes" id="UP001562357"/>
    </source>
</evidence>
<evidence type="ECO:0000313" key="3">
    <source>
        <dbReference type="EMBL" id="GAB0137459.1"/>
    </source>
</evidence>
<dbReference type="Proteomes" id="UP001562357">
    <property type="component" value="Unassembled WGS sequence"/>
</dbReference>
<feature type="compositionally biased region" description="Basic and acidic residues" evidence="1">
    <location>
        <begin position="458"/>
        <end position="467"/>
    </location>
</feature>
<name>A0ABQ0CVI2_9HYPO</name>
<feature type="compositionally biased region" description="Acidic residues" evidence="1">
    <location>
        <begin position="470"/>
        <end position="503"/>
    </location>
</feature>
<comment type="caution">
    <text evidence="3">The sequence shown here is derived from an EMBL/GenBank/DDBJ whole genome shotgun (WGS) entry which is preliminary data.</text>
</comment>
<evidence type="ECO:0000256" key="1">
    <source>
        <dbReference type="SAM" id="MobiDB-lite"/>
    </source>
</evidence>